<dbReference type="STRING" id="153721.MYP_4745"/>
<gene>
    <name evidence="13" type="ORF">MYP_4745</name>
</gene>
<feature type="transmembrane region" description="Helical" evidence="12">
    <location>
        <begin position="12"/>
        <end position="31"/>
    </location>
</feature>
<evidence type="ECO:0000256" key="9">
    <source>
        <dbReference type="ARBA" id="ARBA00023136"/>
    </source>
</evidence>
<organism evidence="13 14">
    <name type="scientific">Sporocytophaga myxococcoides</name>
    <dbReference type="NCBI Taxonomy" id="153721"/>
    <lineage>
        <taxon>Bacteria</taxon>
        <taxon>Pseudomonadati</taxon>
        <taxon>Bacteroidota</taxon>
        <taxon>Cytophagia</taxon>
        <taxon>Cytophagales</taxon>
        <taxon>Cytophagaceae</taxon>
        <taxon>Sporocytophaga</taxon>
    </lineage>
</organism>
<feature type="transmembrane region" description="Helical" evidence="12">
    <location>
        <begin position="294"/>
        <end position="317"/>
    </location>
</feature>
<dbReference type="GO" id="GO:0016491">
    <property type="term" value="F:oxidoreductase activity"/>
    <property type="evidence" value="ECO:0007669"/>
    <property type="project" value="UniProtKB-KW"/>
</dbReference>
<evidence type="ECO:0000256" key="11">
    <source>
        <dbReference type="ARBA" id="ARBA00023444"/>
    </source>
</evidence>
<protein>
    <submittedName>
        <fullName evidence="13">Cytochrome oxidase assembly protein</fullName>
    </submittedName>
</protein>
<evidence type="ECO:0000256" key="6">
    <source>
        <dbReference type="ARBA" id="ARBA00023002"/>
    </source>
</evidence>
<dbReference type="InterPro" id="IPR050450">
    <property type="entry name" value="COX15/CtaA_HemeA_synthase"/>
</dbReference>
<evidence type="ECO:0000256" key="4">
    <source>
        <dbReference type="ARBA" id="ARBA00022723"/>
    </source>
</evidence>
<dbReference type="GO" id="GO:0006784">
    <property type="term" value="P:heme A biosynthetic process"/>
    <property type="evidence" value="ECO:0007669"/>
    <property type="project" value="InterPro"/>
</dbReference>
<comment type="pathway">
    <text evidence="11">Porphyrin-containing compound metabolism.</text>
</comment>
<dbReference type="PANTHER" id="PTHR35457">
    <property type="entry name" value="HEME A SYNTHASE"/>
    <property type="match status" value="1"/>
</dbReference>
<evidence type="ECO:0000256" key="7">
    <source>
        <dbReference type="ARBA" id="ARBA00023004"/>
    </source>
</evidence>
<dbReference type="EMBL" id="BBLT01000013">
    <property type="protein sequence ID" value="GAL87515.1"/>
    <property type="molecule type" value="Genomic_DNA"/>
</dbReference>
<feature type="transmembrane region" description="Helical" evidence="12">
    <location>
        <begin position="268"/>
        <end position="288"/>
    </location>
</feature>
<evidence type="ECO:0000256" key="5">
    <source>
        <dbReference type="ARBA" id="ARBA00022989"/>
    </source>
</evidence>
<keyword evidence="9 12" id="KW-0472">Membrane</keyword>
<feature type="transmembrane region" description="Helical" evidence="12">
    <location>
        <begin position="236"/>
        <end position="256"/>
    </location>
</feature>
<evidence type="ECO:0000256" key="1">
    <source>
        <dbReference type="ARBA" id="ARBA00004141"/>
    </source>
</evidence>
<keyword evidence="3 12" id="KW-0812">Transmembrane</keyword>
<feature type="transmembrane region" description="Helical" evidence="12">
    <location>
        <begin position="85"/>
        <end position="106"/>
    </location>
</feature>
<dbReference type="RefSeq" id="WP_045469060.1">
    <property type="nucleotide sequence ID" value="NZ_BBLT01000013.1"/>
</dbReference>
<dbReference type="InterPro" id="IPR003780">
    <property type="entry name" value="COX15/CtaA_fam"/>
</dbReference>
<accession>A0A098LKM3</accession>
<evidence type="ECO:0000256" key="8">
    <source>
        <dbReference type="ARBA" id="ARBA00023133"/>
    </source>
</evidence>
<keyword evidence="14" id="KW-1185">Reference proteome</keyword>
<dbReference type="GO" id="GO:0046872">
    <property type="term" value="F:metal ion binding"/>
    <property type="evidence" value="ECO:0007669"/>
    <property type="project" value="UniProtKB-KW"/>
</dbReference>
<dbReference type="OrthoDB" id="1447144at2"/>
<comment type="subcellular location">
    <subcellularLocation>
        <location evidence="1">Membrane</location>
        <topology evidence="1">Multi-pass membrane protein</topology>
    </subcellularLocation>
</comment>
<keyword evidence="2" id="KW-1003">Cell membrane</keyword>
<keyword evidence="5 12" id="KW-1133">Transmembrane helix</keyword>
<dbReference type="AlphaFoldDB" id="A0A098LKM3"/>
<dbReference type="Proteomes" id="UP000030185">
    <property type="component" value="Unassembled WGS sequence"/>
</dbReference>
<feature type="transmembrane region" description="Helical" evidence="12">
    <location>
        <begin position="185"/>
        <end position="204"/>
    </location>
</feature>
<evidence type="ECO:0000313" key="13">
    <source>
        <dbReference type="EMBL" id="GAL87515.1"/>
    </source>
</evidence>
<keyword evidence="6" id="KW-0560">Oxidoreductase</keyword>
<evidence type="ECO:0000256" key="2">
    <source>
        <dbReference type="ARBA" id="ARBA00022475"/>
    </source>
</evidence>
<dbReference type="Pfam" id="PF02628">
    <property type="entry name" value="COX15-CtaA"/>
    <property type="match status" value="1"/>
</dbReference>
<sequence>MENNSDYKRFGKVTLVTLIAVYLLILAGGIVRSTGSGMGCPDWPKCFGNYIPPTHISELPLDYKERYKVHGFEAEFNPVKTWIEYINRLMGALVGFLMLLVVSFSVPLIKKDWSLFALSLLTLFLIGFEAWLGKLVVSSNLAPMMVTIHMGGSLVIVGLLIWILIKTFPQNFTYLNGPAHSKFNFLVIFLLFLTFLQITIGTQVREEIDIIIVKSNNSNRELWIDSLGDSFLFHRIIGYALLFLSGYLFFGFRNIIHNKVIIKSVSAVFYCLVVETLAGIALAVFSLPPYLQPLHLLLATIVFGILFFVFTIINVNLEGFKMKAKLNY</sequence>
<evidence type="ECO:0000256" key="12">
    <source>
        <dbReference type="SAM" id="Phobius"/>
    </source>
</evidence>
<keyword evidence="7" id="KW-0408">Iron</keyword>
<feature type="transmembrane region" description="Helical" evidence="12">
    <location>
        <begin position="113"/>
        <end position="132"/>
    </location>
</feature>
<comment type="caution">
    <text evidence="13">The sequence shown here is derived from an EMBL/GenBank/DDBJ whole genome shotgun (WGS) entry which is preliminary data.</text>
</comment>
<evidence type="ECO:0000256" key="10">
    <source>
        <dbReference type="ARBA" id="ARBA00023157"/>
    </source>
</evidence>
<proteinExistence type="predicted"/>
<dbReference type="eggNOG" id="COG1612">
    <property type="taxonomic scope" value="Bacteria"/>
</dbReference>
<keyword evidence="10" id="KW-1015">Disulfide bond</keyword>
<evidence type="ECO:0000313" key="14">
    <source>
        <dbReference type="Proteomes" id="UP000030185"/>
    </source>
</evidence>
<feature type="transmembrane region" description="Helical" evidence="12">
    <location>
        <begin position="144"/>
        <end position="165"/>
    </location>
</feature>
<dbReference type="GO" id="GO:0016020">
    <property type="term" value="C:membrane"/>
    <property type="evidence" value="ECO:0007669"/>
    <property type="project" value="UniProtKB-SubCell"/>
</dbReference>
<keyword evidence="4" id="KW-0479">Metal-binding</keyword>
<reference evidence="13 14" key="1">
    <citation type="submission" date="2014-09" db="EMBL/GenBank/DDBJ databases">
        <title>Sporocytophaga myxococcoides PG-01 genome sequencing.</title>
        <authorList>
            <person name="Liu L."/>
            <person name="Gao P.J."/>
            <person name="Chen G.J."/>
            <person name="Wang L.S."/>
        </authorList>
    </citation>
    <scope>NUCLEOTIDE SEQUENCE [LARGE SCALE GENOMIC DNA]</scope>
    <source>
        <strain evidence="13 14">PG-01</strain>
    </source>
</reference>
<evidence type="ECO:0000256" key="3">
    <source>
        <dbReference type="ARBA" id="ARBA00022692"/>
    </source>
</evidence>
<keyword evidence="8" id="KW-0350">Heme biosynthesis</keyword>
<name>A0A098LKM3_9BACT</name>
<dbReference type="PANTHER" id="PTHR35457:SF1">
    <property type="entry name" value="HEME A SYNTHASE"/>
    <property type="match status" value="1"/>
</dbReference>